<dbReference type="AlphaFoldDB" id="A0A5N6ND43"/>
<comment type="caution">
    <text evidence="2">The sequence shown here is derived from an EMBL/GenBank/DDBJ whole genome shotgun (WGS) entry which is preliminary data.</text>
</comment>
<gene>
    <name evidence="2" type="ORF">E3N88_22788</name>
</gene>
<evidence type="ECO:0008006" key="4">
    <source>
        <dbReference type="Google" id="ProtNLM"/>
    </source>
</evidence>
<dbReference type="OrthoDB" id="8048545at2759"/>
<sequence length="142" mass="16052">MMIDSDEDDRQPDDRSRHGTSPTPQSAFPVTIQPQNQPHTAFNTHPVITRSKAHHTLVFATISPIPKSYAKAFADPHWLQAMQAEFNALQENDTRELVPRPTDRPVICCMWIFRHKFKSDGSLGRCKARLVVNGKPHTVGID</sequence>
<evidence type="ECO:0000313" key="2">
    <source>
        <dbReference type="EMBL" id="KAD4585187.1"/>
    </source>
</evidence>
<evidence type="ECO:0000313" key="3">
    <source>
        <dbReference type="Proteomes" id="UP000326396"/>
    </source>
</evidence>
<feature type="region of interest" description="Disordered" evidence="1">
    <location>
        <begin position="1"/>
        <end position="44"/>
    </location>
</feature>
<organism evidence="2 3">
    <name type="scientific">Mikania micrantha</name>
    <name type="common">bitter vine</name>
    <dbReference type="NCBI Taxonomy" id="192012"/>
    <lineage>
        <taxon>Eukaryota</taxon>
        <taxon>Viridiplantae</taxon>
        <taxon>Streptophyta</taxon>
        <taxon>Embryophyta</taxon>
        <taxon>Tracheophyta</taxon>
        <taxon>Spermatophyta</taxon>
        <taxon>Magnoliopsida</taxon>
        <taxon>eudicotyledons</taxon>
        <taxon>Gunneridae</taxon>
        <taxon>Pentapetalae</taxon>
        <taxon>asterids</taxon>
        <taxon>campanulids</taxon>
        <taxon>Asterales</taxon>
        <taxon>Asteraceae</taxon>
        <taxon>Asteroideae</taxon>
        <taxon>Heliantheae alliance</taxon>
        <taxon>Eupatorieae</taxon>
        <taxon>Mikania</taxon>
    </lineage>
</organism>
<proteinExistence type="predicted"/>
<reference evidence="2 3" key="1">
    <citation type="submission" date="2019-05" db="EMBL/GenBank/DDBJ databases">
        <title>Mikania micrantha, genome provides insights into the molecular mechanism of rapid growth.</title>
        <authorList>
            <person name="Liu B."/>
        </authorList>
    </citation>
    <scope>NUCLEOTIDE SEQUENCE [LARGE SCALE GENOMIC DNA]</scope>
    <source>
        <strain evidence="2">NLD-2019</strain>
        <tissue evidence="2">Leaf</tissue>
    </source>
</reference>
<accession>A0A5N6ND43</accession>
<evidence type="ECO:0000256" key="1">
    <source>
        <dbReference type="SAM" id="MobiDB-lite"/>
    </source>
</evidence>
<dbReference type="EMBL" id="SZYD01000012">
    <property type="protein sequence ID" value="KAD4585187.1"/>
    <property type="molecule type" value="Genomic_DNA"/>
</dbReference>
<feature type="compositionally biased region" description="Acidic residues" evidence="1">
    <location>
        <begin position="1"/>
        <end position="11"/>
    </location>
</feature>
<protein>
    <recommendedName>
        <fullName evidence="4">Reverse transcriptase Ty1/copia-type domain-containing protein</fullName>
    </recommendedName>
</protein>
<feature type="compositionally biased region" description="Polar residues" evidence="1">
    <location>
        <begin position="19"/>
        <end position="43"/>
    </location>
</feature>
<name>A0A5N6ND43_9ASTR</name>
<keyword evidence="3" id="KW-1185">Reference proteome</keyword>
<dbReference type="Proteomes" id="UP000326396">
    <property type="component" value="Linkage Group LG2"/>
</dbReference>